<sequence>MGILFERLCRPSNFTAKAQNIFSLALDLGDKSFSKYFYLLYPWSTIQTTLKHTNSKLVERKQRPIAEGDLFRYLGVRLAMAVEPRRGPLA</sequence>
<dbReference type="Proteomes" id="UP000237271">
    <property type="component" value="Unassembled WGS sequence"/>
</dbReference>
<proteinExistence type="predicted"/>
<evidence type="ECO:0000313" key="2">
    <source>
        <dbReference type="Proteomes" id="UP000237271"/>
    </source>
</evidence>
<dbReference type="AlphaFoldDB" id="A0A2P4XWJ1"/>
<evidence type="ECO:0000313" key="1">
    <source>
        <dbReference type="EMBL" id="POM69918.1"/>
    </source>
</evidence>
<organism evidence="1 2">
    <name type="scientific">Phytophthora palmivora</name>
    <dbReference type="NCBI Taxonomy" id="4796"/>
    <lineage>
        <taxon>Eukaryota</taxon>
        <taxon>Sar</taxon>
        <taxon>Stramenopiles</taxon>
        <taxon>Oomycota</taxon>
        <taxon>Peronosporomycetes</taxon>
        <taxon>Peronosporales</taxon>
        <taxon>Peronosporaceae</taxon>
        <taxon>Phytophthora</taxon>
    </lineage>
</organism>
<gene>
    <name evidence="1" type="ORF">PHPALM_13751</name>
</gene>
<name>A0A2P4XWJ1_9STRA</name>
<dbReference type="OrthoDB" id="116183at2759"/>
<dbReference type="EMBL" id="NCKW01007767">
    <property type="protein sequence ID" value="POM69918.1"/>
    <property type="molecule type" value="Genomic_DNA"/>
</dbReference>
<accession>A0A2P4XWJ1</accession>
<protein>
    <submittedName>
        <fullName evidence="1">Uncharacterized protein</fullName>
    </submittedName>
</protein>
<reference evidence="1 2" key="1">
    <citation type="journal article" date="2017" name="Genome Biol. Evol.">
        <title>Phytophthora megakarya and P. palmivora, closely related causal agents of cacao black pod rot, underwent increases in genome sizes and gene numbers by different mechanisms.</title>
        <authorList>
            <person name="Ali S.S."/>
            <person name="Shao J."/>
            <person name="Lary D.J."/>
            <person name="Kronmiller B."/>
            <person name="Shen D."/>
            <person name="Strem M.D."/>
            <person name="Amoako-Attah I."/>
            <person name="Akrofi A.Y."/>
            <person name="Begoude B.A."/>
            <person name="Ten Hoopen G.M."/>
            <person name="Coulibaly K."/>
            <person name="Kebe B.I."/>
            <person name="Melnick R.L."/>
            <person name="Guiltinan M.J."/>
            <person name="Tyler B.M."/>
            <person name="Meinhardt L.W."/>
            <person name="Bailey B.A."/>
        </authorList>
    </citation>
    <scope>NUCLEOTIDE SEQUENCE [LARGE SCALE GENOMIC DNA]</scope>
    <source>
        <strain evidence="2">sbr112.9</strain>
    </source>
</reference>
<feature type="non-terminal residue" evidence="1">
    <location>
        <position position="90"/>
    </location>
</feature>
<comment type="caution">
    <text evidence="1">The sequence shown here is derived from an EMBL/GenBank/DDBJ whole genome shotgun (WGS) entry which is preliminary data.</text>
</comment>
<keyword evidence="2" id="KW-1185">Reference proteome</keyword>